<keyword evidence="6 10" id="KW-0378">Hydrolase</keyword>
<dbReference type="InterPro" id="IPR006054">
    <property type="entry name" value="DnaQ"/>
</dbReference>
<proteinExistence type="inferred from homology"/>
<dbReference type="GO" id="GO:0005524">
    <property type="term" value="F:ATP binding"/>
    <property type="evidence" value="ECO:0007669"/>
    <property type="project" value="UniProtKB-UniRule"/>
</dbReference>
<dbReference type="CDD" id="cd06127">
    <property type="entry name" value="DEDDh"/>
    <property type="match status" value="1"/>
</dbReference>
<dbReference type="InterPro" id="IPR006555">
    <property type="entry name" value="ATP-dep_Helicase_C"/>
</dbReference>
<protein>
    <recommendedName>
        <fullName evidence="10 11">3'-5' exonuclease DinG</fullName>
        <ecNumber evidence="10 11">3.1.-.-</ecNumber>
    </recommendedName>
</protein>
<dbReference type="PROSITE" id="PS51193">
    <property type="entry name" value="HELICASE_ATP_BIND_2"/>
    <property type="match status" value="1"/>
</dbReference>
<dbReference type="Gene3D" id="3.40.50.300">
    <property type="entry name" value="P-loop containing nucleotide triphosphate hydrolases"/>
    <property type="match status" value="2"/>
</dbReference>
<evidence type="ECO:0000256" key="3">
    <source>
        <dbReference type="ARBA" id="ARBA00022705"/>
    </source>
</evidence>
<dbReference type="RefSeq" id="WP_071856638.1">
    <property type="nucleotide sequence ID" value="NZ_JBHSHK010000005.1"/>
</dbReference>
<evidence type="ECO:0000256" key="5">
    <source>
        <dbReference type="ARBA" id="ARBA00022741"/>
    </source>
</evidence>
<dbReference type="HAMAP" id="MF_02206">
    <property type="entry name" value="DinG_exonucl"/>
    <property type="match status" value="1"/>
</dbReference>
<dbReference type="PANTHER" id="PTHR30231">
    <property type="entry name" value="DNA POLYMERASE III SUBUNIT EPSILON"/>
    <property type="match status" value="1"/>
</dbReference>
<keyword evidence="2" id="KW-0548">Nucleotidyltransferase</keyword>
<dbReference type="SMART" id="SM00491">
    <property type="entry name" value="HELICc2"/>
    <property type="match status" value="1"/>
</dbReference>
<dbReference type="GO" id="GO:0045004">
    <property type="term" value="P:DNA replication proofreading"/>
    <property type="evidence" value="ECO:0007669"/>
    <property type="project" value="TreeGrafter"/>
</dbReference>
<dbReference type="PANTHER" id="PTHR30231:SF41">
    <property type="entry name" value="DNA POLYMERASE III SUBUNIT EPSILON"/>
    <property type="match status" value="1"/>
</dbReference>
<evidence type="ECO:0000256" key="9">
    <source>
        <dbReference type="ARBA" id="ARBA00022932"/>
    </source>
</evidence>
<reference evidence="13 14" key="1">
    <citation type="submission" date="2014-12" db="EMBL/GenBank/DDBJ databases">
        <title>Draft genome sequences of 29 type strains of Enterococci.</title>
        <authorList>
            <person name="Zhong Z."/>
            <person name="Sun Z."/>
            <person name="Liu W."/>
            <person name="Zhang W."/>
            <person name="Zhang H."/>
        </authorList>
    </citation>
    <scope>NUCLEOTIDE SEQUENCE [LARGE SCALE GENOMIC DNA]</scope>
    <source>
        <strain evidence="13 14">DSM 17122</strain>
    </source>
</reference>
<evidence type="ECO:0000256" key="4">
    <source>
        <dbReference type="ARBA" id="ARBA00022722"/>
    </source>
</evidence>
<evidence type="ECO:0000313" key="13">
    <source>
        <dbReference type="EMBL" id="OJG46982.1"/>
    </source>
</evidence>
<dbReference type="Gene3D" id="3.30.420.10">
    <property type="entry name" value="Ribonuclease H-like superfamily/Ribonuclease H"/>
    <property type="match status" value="1"/>
</dbReference>
<dbReference type="GO" id="GO:0016818">
    <property type="term" value="F:hydrolase activity, acting on acid anhydrides, in phosphorus-containing anhydrides"/>
    <property type="evidence" value="ECO:0007669"/>
    <property type="project" value="InterPro"/>
</dbReference>
<dbReference type="GO" id="GO:0003887">
    <property type="term" value="F:DNA-directed DNA polymerase activity"/>
    <property type="evidence" value="ECO:0007669"/>
    <property type="project" value="UniProtKB-KW"/>
</dbReference>
<feature type="binding site" evidence="10">
    <location>
        <begin position="294"/>
        <end position="301"/>
    </location>
    <ligand>
        <name>ATP</name>
        <dbReference type="ChEBI" id="CHEBI:30616"/>
    </ligand>
</feature>
<dbReference type="SUPFAM" id="SSF52540">
    <property type="entry name" value="P-loop containing nucleoside triphosphate hydrolases"/>
    <property type="match status" value="1"/>
</dbReference>
<accession>A0A1L8TS54</accession>
<dbReference type="STRING" id="249189.RV04_GL000229"/>
<dbReference type="InterPro" id="IPR014013">
    <property type="entry name" value="Helic_SF1/SF2_ATP-bd_DinG/Rad3"/>
</dbReference>
<gene>
    <name evidence="10 11" type="primary">dinG</name>
    <name evidence="13" type="ORF">RV04_GL000229</name>
</gene>
<comment type="caution">
    <text evidence="13">The sequence shown here is derived from an EMBL/GenBank/DDBJ whole genome shotgun (WGS) entry which is preliminary data.</text>
</comment>
<evidence type="ECO:0000256" key="8">
    <source>
        <dbReference type="ARBA" id="ARBA00022840"/>
    </source>
</evidence>
<dbReference type="Pfam" id="PF00929">
    <property type="entry name" value="RNase_T"/>
    <property type="match status" value="1"/>
</dbReference>
<evidence type="ECO:0000256" key="7">
    <source>
        <dbReference type="ARBA" id="ARBA00022839"/>
    </source>
</evidence>
<keyword evidence="5 10" id="KW-0547">Nucleotide-binding</keyword>
<dbReference type="Pfam" id="PF13307">
    <property type="entry name" value="Helicase_C_2"/>
    <property type="match status" value="1"/>
</dbReference>
<feature type="short sequence motif" description="DEAH box" evidence="10">
    <location>
        <begin position="472"/>
        <end position="475"/>
    </location>
</feature>
<evidence type="ECO:0000256" key="2">
    <source>
        <dbReference type="ARBA" id="ARBA00022695"/>
    </source>
</evidence>
<dbReference type="EC" id="3.1.-.-" evidence="10 11"/>
<dbReference type="FunFam" id="3.30.420.10:FF:000045">
    <property type="entry name" value="3'-5' exonuclease DinG"/>
    <property type="match status" value="1"/>
</dbReference>
<comment type="function">
    <text evidence="10 11">3'-5' exonuclease.</text>
</comment>
<evidence type="ECO:0000256" key="10">
    <source>
        <dbReference type="HAMAP-Rule" id="MF_02206"/>
    </source>
</evidence>
<dbReference type="InterPro" id="IPR027417">
    <property type="entry name" value="P-loop_NTPase"/>
</dbReference>
<keyword evidence="14" id="KW-1185">Reference proteome</keyword>
<keyword evidence="1" id="KW-0808">Transferase</keyword>
<dbReference type="GO" id="GO:0003677">
    <property type="term" value="F:DNA binding"/>
    <property type="evidence" value="ECO:0007669"/>
    <property type="project" value="InterPro"/>
</dbReference>
<dbReference type="GO" id="GO:0005829">
    <property type="term" value="C:cytosol"/>
    <property type="evidence" value="ECO:0007669"/>
    <property type="project" value="TreeGrafter"/>
</dbReference>
<keyword evidence="8 10" id="KW-0067">ATP-binding</keyword>
<dbReference type="InterPro" id="IPR012337">
    <property type="entry name" value="RNaseH-like_sf"/>
</dbReference>
<dbReference type="InterPro" id="IPR036397">
    <property type="entry name" value="RNaseH_sf"/>
</dbReference>
<dbReference type="SUPFAM" id="SSF53098">
    <property type="entry name" value="Ribonuclease H-like"/>
    <property type="match status" value="1"/>
</dbReference>
<dbReference type="GO" id="GO:0008408">
    <property type="term" value="F:3'-5' exonuclease activity"/>
    <property type="evidence" value="ECO:0007669"/>
    <property type="project" value="UniProtKB-UniRule"/>
</dbReference>
<evidence type="ECO:0000259" key="12">
    <source>
        <dbReference type="PROSITE" id="PS51193"/>
    </source>
</evidence>
<sequence>MLYGNVAKGRACVKKSYAVVDIETTGTDPKTSRIIQFGCVLIEDGKIMSHFSTDINPDQTIPPQIQTLTGITNQRIRKAPYFEDVAQTIANLLEDTVFVAHNIHFDYPFLSNELERCGLPALTIPGIDTVELAQVFMPTSLSFRLKDLAEELQLVHENPHQADSDADVTAQLLLHLEKIIKELPIITLEKIISAADQMAFQTKDFLVDCLADMHLQPQLLSEELTIVHGFALHKKSVPLFAENYYGNKAYPRSRKAKEKIYQGALTFRKEQARLMNLVYDFFNKKTDKNILVEAATGIGKTLGYLLPMSYLATAEQPIIISTVSLLLQEQILTHDLPLINRLLDQPLQAVVMKSSRHYLDLERFYQTFEKGSQQKQYTLYQMALLVWLTKTETGDFDELNMTNLNHPFWQDVAHLGPHSLNPKSPFYAVDFIHHRQKKLAQSNLIVTNHAFLVQEDQRKEPQLPASPYLIIDEAHHLTRSLERNSTHQLNILAIQRQFHQLNEHQLFQTWRELVKKDQYTQHMVELFQDVLQELNEELTDLYQVFKQEYPTEEDRLITKAMIDQLSLAGEQVLQRIGRLYQDVLILGERLQEYHEIYKETFSIKEHAEWDELQLVLESLQHQQIAFDCFSERWDARYLHWFNGKRKTFHVQDLEASLISDTKWYDRYQQILYLGGTLKVGSDRRYFAKRWGIPDTPLKIISSPYDYAQQARLYLPTDSISIQGTSPDHYANYLAQVVRQLAENQKRPILVLFTSHDILNRVYQRVRVPLLNEGREVLAQGVGGSREKLLKRFLLSEDALLFGADSFWEGIDLPGEVLQILIVTRLPFENPKRLQVHARNEFLSAQGINPFYQESVPQASLRLRQALGRLIRSENDRGVMLLLDQRFITASYGEKLRKSLPKELPIKQLPLAKILRETDEFLNSDKNVEN</sequence>
<keyword evidence="4 10" id="KW-0540">Nuclease</keyword>
<evidence type="ECO:0000256" key="6">
    <source>
        <dbReference type="ARBA" id="ARBA00022801"/>
    </source>
</evidence>
<keyword evidence="9" id="KW-0239">DNA-directed DNA polymerase</keyword>
<dbReference type="NCBIfam" id="TIGR00573">
    <property type="entry name" value="dnaq"/>
    <property type="match status" value="1"/>
</dbReference>
<dbReference type="InterPro" id="IPR006310">
    <property type="entry name" value="DinG"/>
</dbReference>
<keyword evidence="7 10" id="KW-0269">Exonuclease</keyword>
<dbReference type="GO" id="GO:0004386">
    <property type="term" value="F:helicase activity"/>
    <property type="evidence" value="ECO:0007669"/>
    <property type="project" value="InterPro"/>
</dbReference>
<organism evidence="13 14">
    <name type="scientific">Enterococcus hermanniensis</name>
    <dbReference type="NCBI Taxonomy" id="249189"/>
    <lineage>
        <taxon>Bacteria</taxon>
        <taxon>Bacillati</taxon>
        <taxon>Bacillota</taxon>
        <taxon>Bacilli</taxon>
        <taxon>Lactobacillales</taxon>
        <taxon>Enterococcaceae</taxon>
        <taxon>Enterococcus</taxon>
    </lineage>
</organism>
<dbReference type="NCBIfam" id="TIGR01407">
    <property type="entry name" value="dinG_rel"/>
    <property type="match status" value="1"/>
</dbReference>
<evidence type="ECO:0000256" key="1">
    <source>
        <dbReference type="ARBA" id="ARBA00022679"/>
    </source>
</evidence>
<keyword evidence="3" id="KW-0235">DNA replication</keyword>
<comment type="similarity">
    <text evidence="10 11">Belongs to the helicase family. DinG subfamily. Type 2 sub-subfamily.</text>
</comment>
<dbReference type="EMBL" id="JXKQ01000001">
    <property type="protein sequence ID" value="OJG46982.1"/>
    <property type="molecule type" value="Genomic_DNA"/>
</dbReference>
<name>A0A1L8TS54_9ENTE</name>
<evidence type="ECO:0000313" key="14">
    <source>
        <dbReference type="Proteomes" id="UP000182077"/>
    </source>
</evidence>
<dbReference type="AlphaFoldDB" id="A0A1L8TS54"/>
<dbReference type="InterPro" id="IPR013520">
    <property type="entry name" value="Ribonucl_H"/>
</dbReference>
<evidence type="ECO:0000256" key="11">
    <source>
        <dbReference type="RuleBase" id="RU364106"/>
    </source>
</evidence>
<feature type="domain" description="Helicase ATP-binding" evidence="12">
    <location>
        <begin position="257"/>
        <end position="530"/>
    </location>
</feature>
<dbReference type="SMART" id="SM00479">
    <property type="entry name" value="EXOIII"/>
    <property type="match status" value="1"/>
</dbReference>
<dbReference type="Proteomes" id="UP000182077">
    <property type="component" value="Unassembled WGS sequence"/>
</dbReference>